<dbReference type="EMBL" id="AZST01001181">
    <property type="protein sequence ID" value="KEP46286.1"/>
    <property type="molecule type" value="Genomic_DNA"/>
</dbReference>
<evidence type="ECO:0000313" key="3">
    <source>
        <dbReference type="Proteomes" id="UP000027456"/>
    </source>
</evidence>
<dbReference type="Pfam" id="PF01764">
    <property type="entry name" value="Lipase_3"/>
    <property type="match status" value="1"/>
</dbReference>
<sequence length="457" mass="49724">DTYQGLTRGTTHIYNLVPPATLSHTAFLQIYYPSTNILRAMAALNAHQQVFALSLMANLLQKNKGTREDLQRQIQKKLPLALLLLGGDWRVTWGPVVWKYSPDDAKTGPDHVWFVARNPNLKFPNGEQKDTYVLAVAGTTTDYNWVVNNARVDKVVDYHKWLEAGITTPPKEEISTSHENCYIAYGIALGVYRLASIESPAASPGNTLPSYWASFPDSSETKVILTGHSLGGALSPSLAFGLLESGAFSKFKPNNILVYPTAGPTAGNLVFADLFAQKFPKVPGSGYQVWNYNVINELDIVSQAWCISKDASPAQNMGNIPTIYGSPAILAVSMGVAAASLWASASGTIYVPIPAIRFKGTPPASRPTTMKGFLKEALKQHGEEFIKEFQLPIPTEVLSGEEEGIEKMTEEEAEGLEPVLQDIVNQIKMERLAAEPGQAALAGRYQAIAQLSEGFAP</sequence>
<dbReference type="Gene3D" id="3.40.50.1820">
    <property type="entry name" value="alpha/beta hydrolase"/>
    <property type="match status" value="1"/>
</dbReference>
<gene>
    <name evidence="2" type="ORF">V565_207540</name>
</gene>
<protein>
    <submittedName>
        <fullName evidence="2">Lipase class 3</fullName>
    </submittedName>
</protein>
<feature type="non-terminal residue" evidence="2">
    <location>
        <position position="1"/>
    </location>
</feature>
<evidence type="ECO:0000259" key="1">
    <source>
        <dbReference type="Pfam" id="PF01764"/>
    </source>
</evidence>
<dbReference type="InterPro" id="IPR002921">
    <property type="entry name" value="Fungal_lipase-type"/>
</dbReference>
<keyword evidence="3" id="KW-1185">Reference proteome</keyword>
<reference evidence="2 3" key="1">
    <citation type="submission" date="2013-12" db="EMBL/GenBank/DDBJ databases">
        <authorList>
            <person name="Cubeta M."/>
            <person name="Pakala S."/>
            <person name="Fedorova N."/>
            <person name="Thomas E."/>
            <person name="Dean R."/>
            <person name="Jabaji S."/>
            <person name="Neate S."/>
            <person name="Toda T."/>
            <person name="Tavantzis S."/>
            <person name="Vilgalys R."/>
            <person name="Bharathan N."/>
            <person name="Pakala S."/>
            <person name="Losada L.S."/>
            <person name="Zafar N."/>
            <person name="Nierman W."/>
        </authorList>
    </citation>
    <scope>NUCLEOTIDE SEQUENCE [LARGE SCALE GENOMIC DNA]</scope>
    <source>
        <strain evidence="2 3">123E</strain>
    </source>
</reference>
<dbReference type="AlphaFoldDB" id="A0A074RGR6"/>
<dbReference type="Proteomes" id="UP000027456">
    <property type="component" value="Unassembled WGS sequence"/>
</dbReference>
<dbReference type="InterPro" id="IPR029058">
    <property type="entry name" value="AB_hydrolase_fold"/>
</dbReference>
<accession>A0A074RGR6</accession>
<dbReference type="HOGENOM" id="CLU_056350_1_0_1"/>
<dbReference type="OrthoDB" id="406844at2759"/>
<feature type="domain" description="Fungal lipase-type" evidence="1">
    <location>
        <begin position="196"/>
        <end position="303"/>
    </location>
</feature>
<dbReference type="GO" id="GO:0006629">
    <property type="term" value="P:lipid metabolic process"/>
    <property type="evidence" value="ECO:0007669"/>
    <property type="project" value="InterPro"/>
</dbReference>
<evidence type="ECO:0000313" key="2">
    <source>
        <dbReference type="EMBL" id="KEP46286.1"/>
    </source>
</evidence>
<organism evidence="2 3">
    <name type="scientific">Rhizoctonia solani 123E</name>
    <dbReference type="NCBI Taxonomy" id="1423351"/>
    <lineage>
        <taxon>Eukaryota</taxon>
        <taxon>Fungi</taxon>
        <taxon>Dikarya</taxon>
        <taxon>Basidiomycota</taxon>
        <taxon>Agaricomycotina</taxon>
        <taxon>Agaricomycetes</taxon>
        <taxon>Cantharellales</taxon>
        <taxon>Ceratobasidiaceae</taxon>
        <taxon>Rhizoctonia</taxon>
    </lineage>
</organism>
<name>A0A074RGR6_9AGAM</name>
<dbReference type="SUPFAM" id="SSF53474">
    <property type="entry name" value="alpha/beta-Hydrolases"/>
    <property type="match status" value="1"/>
</dbReference>
<comment type="caution">
    <text evidence="2">The sequence shown here is derived from an EMBL/GenBank/DDBJ whole genome shotgun (WGS) entry which is preliminary data.</text>
</comment>
<proteinExistence type="predicted"/>